<name>A0A6G1J814_9PLEO</name>
<proteinExistence type="predicted"/>
<feature type="compositionally biased region" description="Polar residues" evidence="1">
    <location>
        <begin position="141"/>
        <end position="150"/>
    </location>
</feature>
<feature type="region of interest" description="Disordered" evidence="1">
    <location>
        <begin position="116"/>
        <end position="150"/>
    </location>
</feature>
<feature type="compositionally biased region" description="Basic and acidic residues" evidence="1">
    <location>
        <begin position="125"/>
        <end position="134"/>
    </location>
</feature>
<reference evidence="2" key="1">
    <citation type="journal article" date="2020" name="Stud. Mycol.">
        <title>101 Dothideomycetes genomes: a test case for predicting lifestyles and emergence of pathogens.</title>
        <authorList>
            <person name="Haridas S."/>
            <person name="Albert R."/>
            <person name="Binder M."/>
            <person name="Bloem J."/>
            <person name="Labutti K."/>
            <person name="Salamov A."/>
            <person name="Andreopoulos B."/>
            <person name="Baker S."/>
            <person name="Barry K."/>
            <person name="Bills G."/>
            <person name="Bluhm B."/>
            <person name="Cannon C."/>
            <person name="Castanera R."/>
            <person name="Culley D."/>
            <person name="Daum C."/>
            <person name="Ezra D."/>
            <person name="Gonzalez J."/>
            <person name="Henrissat B."/>
            <person name="Kuo A."/>
            <person name="Liang C."/>
            <person name="Lipzen A."/>
            <person name="Lutzoni F."/>
            <person name="Magnuson J."/>
            <person name="Mondo S."/>
            <person name="Nolan M."/>
            <person name="Ohm R."/>
            <person name="Pangilinan J."/>
            <person name="Park H.-J."/>
            <person name="Ramirez L."/>
            <person name="Alfaro M."/>
            <person name="Sun H."/>
            <person name="Tritt A."/>
            <person name="Yoshinaga Y."/>
            <person name="Zwiers L.-H."/>
            <person name="Turgeon B."/>
            <person name="Goodwin S."/>
            <person name="Spatafora J."/>
            <person name="Crous P."/>
            <person name="Grigoriev I."/>
        </authorList>
    </citation>
    <scope>NUCLEOTIDE SEQUENCE</scope>
    <source>
        <strain evidence="2">CBS 122367</strain>
    </source>
</reference>
<gene>
    <name evidence="2" type="ORF">K458DRAFT_199409</name>
</gene>
<sequence length="150" mass="16223">MCTYCTGGSGLPGSRAVLQASRLPPGEAAVGSELQAICRAPLAARQTMVPKYISACHQIQRQFCVSLLYMTGCHTRRRSPLPYQDAKSFTRSALPMAGNSKQGSFSIIGAEYDDDPAAKVHRKHTESEDQRAIIERAGAATSITEPDQRP</sequence>
<evidence type="ECO:0000256" key="1">
    <source>
        <dbReference type="SAM" id="MobiDB-lite"/>
    </source>
</evidence>
<accession>A0A6G1J814</accession>
<protein>
    <submittedName>
        <fullName evidence="2">Uncharacterized protein</fullName>
    </submittedName>
</protein>
<evidence type="ECO:0000313" key="3">
    <source>
        <dbReference type="Proteomes" id="UP000799291"/>
    </source>
</evidence>
<dbReference type="AlphaFoldDB" id="A0A6G1J814"/>
<evidence type="ECO:0000313" key="2">
    <source>
        <dbReference type="EMBL" id="KAF2686548.1"/>
    </source>
</evidence>
<dbReference type="EMBL" id="MU005576">
    <property type="protein sequence ID" value="KAF2686548.1"/>
    <property type="molecule type" value="Genomic_DNA"/>
</dbReference>
<dbReference type="Proteomes" id="UP000799291">
    <property type="component" value="Unassembled WGS sequence"/>
</dbReference>
<keyword evidence="3" id="KW-1185">Reference proteome</keyword>
<organism evidence="2 3">
    <name type="scientific">Lentithecium fluviatile CBS 122367</name>
    <dbReference type="NCBI Taxonomy" id="1168545"/>
    <lineage>
        <taxon>Eukaryota</taxon>
        <taxon>Fungi</taxon>
        <taxon>Dikarya</taxon>
        <taxon>Ascomycota</taxon>
        <taxon>Pezizomycotina</taxon>
        <taxon>Dothideomycetes</taxon>
        <taxon>Pleosporomycetidae</taxon>
        <taxon>Pleosporales</taxon>
        <taxon>Massarineae</taxon>
        <taxon>Lentitheciaceae</taxon>
        <taxon>Lentithecium</taxon>
    </lineage>
</organism>